<accession>A0A2P5F0D0</accession>
<keyword evidence="3" id="KW-1185">Reference proteome</keyword>
<evidence type="ECO:0000256" key="1">
    <source>
        <dbReference type="SAM" id="SignalP"/>
    </source>
</evidence>
<feature type="chain" id="PRO_5015122428" evidence="1">
    <location>
        <begin position="17"/>
        <end position="115"/>
    </location>
</feature>
<proteinExistence type="predicted"/>
<comment type="caution">
    <text evidence="2">The sequence shown here is derived from an EMBL/GenBank/DDBJ whole genome shotgun (WGS) entry which is preliminary data.</text>
</comment>
<evidence type="ECO:0000313" key="2">
    <source>
        <dbReference type="EMBL" id="PON91252.1"/>
    </source>
</evidence>
<feature type="signal peptide" evidence="1">
    <location>
        <begin position="1"/>
        <end position="16"/>
    </location>
</feature>
<gene>
    <name evidence="2" type="ORF">TorRG33x02_128150</name>
</gene>
<evidence type="ECO:0000313" key="3">
    <source>
        <dbReference type="Proteomes" id="UP000237000"/>
    </source>
</evidence>
<sequence length="115" mass="13199">MLMLILLCYIFTKNLSIKELKNQLNSSNLEKLASEFVNGCSTGSKRSGFCSELFQLWQASSQLQSHFHLKQLPIFSFLELTFSNVSLNLLFQELEETTTVSVHLKHHPHLPTMLE</sequence>
<dbReference type="EMBL" id="JXTC01000075">
    <property type="protein sequence ID" value="PON91252.1"/>
    <property type="molecule type" value="Genomic_DNA"/>
</dbReference>
<dbReference type="Proteomes" id="UP000237000">
    <property type="component" value="Unassembled WGS sequence"/>
</dbReference>
<dbReference type="InParanoid" id="A0A2P5F0D0"/>
<organism evidence="2 3">
    <name type="scientific">Trema orientale</name>
    <name type="common">Charcoal tree</name>
    <name type="synonym">Celtis orientalis</name>
    <dbReference type="NCBI Taxonomy" id="63057"/>
    <lineage>
        <taxon>Eukaryota</taxon>
        <taxon>Viridiplantae</taxon>
        <taxon>Streptophyta</taxon>
        <taxon>Embryophyta</taxon>
        <taxon>Tracheophyta</taxon>
        <taxon>Spermatophyta</taxon>
        <taxon>Magnoliopsida</taxon>
        <taxon>eudicotyledons</taxon>
        <taxon>Gunneridae</taxon>
        <taxon>Pentapetalae</taxon>
        <taxon>rosids</taxon>
        <taxon>fabids</taxon>
        <taxon>Rosales</taxon>
        <taxon>Cannabaceae</taxon>
        <taxon>Trema</taxon>
    </lineage>
</organism>
<reference evidence="3" key="1">
    <citation type="submission" date="2016-06" db="EMBL/GenBank/DDBJ databases">
        <title>Parallel loss of symbiosis genes in relatives of nitrogen-fixing non-legume Parasponia.</title>
        <authorList>
            <person name="Van Velzen R."/>
            <person name="Holmer R."/>
            <person name="Bu F."/>
            <person name="Rutten L."/>
            <person name="Van Zeijl A."/>
            <person name="Liu W."/>
            <person name="Santuari L."/>
            <person name="Cao Q."/>
            <person name="Sharma T."/>
            <person name="Shen D."/>
            <person name="Roswanjaya Y."/>
            <person name="Wardhani T."/>
            <person name="Kalhor M.S."/>
            <person name="Jansen J."/>
            <person name="Van den Hoogen J."/>
            <person name="Gungor B."/>
            <person name="Hartog M."/>
            <person name="Hontelez J."/>
            <person name="Verver J."/>
            <person name="Yang W.-C."/>
            <person name="Schijlen E."/>
            <person name="Repin R."/>
            <person name="Schilthuizen M."/>
            <person name="Schranz E."/>
            <person name="Heidstra R."/>
            <person name="Miyata K."/>
            <person name="Fedorova E."/>
            <person name="Kohlen W."/>
            <person name="Bisseling T."/>
            <person name="Smit S."/>
            <person name="Geurts R."/>
        </authorList>
    </citation>
    <scope>NUCLEOTIDE SEQUENCE [LARGE SCALE GENOMIC DNA]</scope>
    <source>
        <strain evidence="3">cv. RG33-2</strain>
    </source>
</reference>
<protein>
    <submittedName>
        <fullName evidence="2">Uncharacterized protein</fullName>
    </submittedName>
</protein>
<dbReference type="AlphaFoldDB" id="A0A2P5F0D0"/>
<keyword evidence="1" id="KW-0732">Signal</keyword>
<name>A0A2P5F0D0_TREOI</name>